<keyword evidence="4" id="KW-1185">Reference proteome</keyword>
<dbReference type="CDD" id="cd02440">
    <property type="entry name" value="AdoMet_MTases"/>
    <property type="match status" value="1"/>
</dbReference>
<evidence type="ECO:0000259" key="2">
    <source>
        <dbReference type="Pfam" id="PF08242"/>
    </source>
</evidence>
<dbReference type="Proteomes" id="UP000059188">
    <property type="component" value="Unassembled WGS sequence"/>
</dbReference>
<feature type="compositionally biased region" description="Polar residues" evidence="1">
    <location>
        <begin position="1"/>
        <end position="17"/>
    </location>
</feature>
<evidence type="ECO:0000313" key="3">
    <source>
        <dbReference type="EMBL" id="CEL54547.1"/>
    </source>
</evidence>
<evidence type="ECO:0000313" key="4">
    <source>
        <dbReference type="Proteomes" id="UP000059188"/>
    </source>
</evidence>
<dbReference type="GO" id="GO:0032259">
    <property type="term" value="P:methylation"/>
    <property type="evidence" value="ECO:0007669"/>
    <property type="project" value="UniProtKB-KW"/>
</dbReference>
<dbReference type="EMBL" id="LN679116">
    <property type="protein sequence ID" value="CEL54547.1"/>
    <property type="molecule type" value="Genomic_DNA"/>
</dbReference>
<dbReference type="Pfam" id="PF08242">
    <property type="entry name" value="Methyltransf_12"/>
    <property type="match status" value="1"/>
</dbReference>
<dbReference type="GO" id="GO:0008168">
    <property type="term" value="F:methyltransferase activity"/>
    <property type="evidence" value="ECO:0007669"/>
    <property type="project" value="UniProtKB-KW"/>
</dbReference>
<feature type="domain" description="Methyltransferase type 12" evidence="2">
    <location>
        <begin position="84"/>
        <end position="183"/>
    </location>
</feature>
<dbReference type="OrthoDB" id="3647at2759"/>
<dbReference type="Gene3D" id="3.40.50.150">
    <property type="entry name" value="Vaccinia Virus protein VP39"/>
    <property type="match status" value="1"/>
</dbReference>
<organism evidence="3 4">
    <name type="scientific">Thanatephorus cucumeris (strain AG1-IB / isolate 7/3/14)</name>
    <name type="common">Lettuce bottom rot fungus</name>
    <name type="synonym">Rhizoctonia solani</name>
    <dbReference type="NCBI Taxonomy" id="1108050"/>
    <lineage>
        <taxon>Eukaryota</taxon>
        <taxon>Fungi</taxon>
        <taxon>Dikarya</taxon>
        <taxon>Basidiomycota</taxon>
        <taxon>Agaricomycotina</taxon>
        <taxon>Agaricomycetes</taxon>
        <taxon>Cantharellales</taxon>
        <taxon>Ceratobasidiaceae</taxon>
        <taxon>Rhizoctonia</taxon>
        <taxon>Rhizoctonia solani AG-1</taxon>
    </lineage>
</organism>
<accession>A0A0B7FEC2</accession>
<keyword evidence="3" id="KW-0808">Transferase</keyword>
<dbReference type="InterPro" id="IPR029063">
    <property type="entry name" value="SAM-dependent_MTases_sf"/>
</dbReference>
<dbReference type="PANTHER" id="PTHR43861">
    <property type="entry name" value="TRANS-ACONITATE 2-METHYLTRANSFERASE-RELATED"/>
    <property type="match status" value="1"/>
</dbReference>
<sequence>MSQALPHSHTCTNNGASHHTHDHHAHDHYAPGGLKEANRQFFDGLAHSHDGGYENIPVAQPMADKATAKILETFPFDKNQTVVMDFACGIGMISQRLVPHSKSIIGVDISSKSVEFYNERATKQGIPAEQMKGICADLTERGKAESDVFGGVEFDVIVCNAAYHHFDDINQMTKVLASYLKPGTGALIVTDILESPEAARALGSHGHVVAYTSGFNEELVRSAFADAGGLQDFSFKLAFQMDWHGADVGLFIAKGIRPSS</sequence>
<keyword evidence="3" id="KW-0489">Methyltransferase</keyword>
<name>A0A0B7FEC2_THACB</name>
<dbReference type="InterPro" id="IPR013217">
    <property type="entry name" value="Methyltransf_12"/>
</dbReference>
<proteinExistence type="predicted"/>
<gene>
    <name evidence="3" type="ORF">RSOLAG1IB_07151</name>
</gene>
<evidence type="ECO:0000256" key="1">
    <source>
        <dbReference type="SAM" id="MobiDB-lite"/>
    </source>
</evidence>
<dbReference type="AlphaFoldDB" id="A0A0B7FEC2"/>
<reference evidence="3 4" key="1">
    <citation type="submission" date="2014-11" db="EMBL/GenBank/DDBJ databases">
        <authorList>
            <person name="Wibberg Daniel"/>
        </authorList>
    </citation>
    <scope>NUCLEOTIDE SEQUENCE [LARGE SCALE GENOMIC DNA]</scope>
    <source>
        <strain evidence="3">Rhizoctonia solani AG1-IB 7/3/14</strain>
    </source>
</reference>
<dbReference type="STRING" id="1108050.A0A0B7FEC2"/>
<dbReference type="SUPFAM" id="SSF53335">
    <property type="entry name" value="S-adenosyl-L-methionine-dependent methyltransferases"/>
    <property type="match status" value="1"/>
</dbReference>
<protein>
    <submittedName>
        <fullName evidence="3">Putative methyltransferase C1347,09</fullName>
    </submittedName>
</protein>
<feature type="region of interest" description="Disordered" evidence="1">
    <location>
        <begin position="1"/>
        <end position="32"/>
    </location>
</feature>